<dbReference type="InterPro" id="IPR018236">
    <property type="entry name" value="SAICAR_synthetase_CS"/>
</dbReference>
<evidence type="ECO:0000256" key="6">
    <source>
        <dbReference type="ARBA" id="ARBA00022755"/>
    </source>
</evidence>
<dbReference type="Proteomes" id="UP001174909">
    <property type="component" value="Unassembled WGS sequence"/>
</dbReference>
<keyword evidence="4" id="KW-0436">Ligase</keyword>
<evidence type="ECO:0000256" key="4">
    <source>
        <dbReference type="ARBA" id="ARBA00022598"/>
    </source>
</evidence>
<gene>
    <name evidence="10" type="ORF">GBAR_LOCUS15972</name>
</gene>
<dbReference type="Gene3D" id="3.30.470.20">
    <property type="entry name" value="ATP-grasp fold, B domain"/>
    <property type="match status" value="1"/>
</dbReference>
<protein>
    <recommendedName>
        <fullName evidence="3">phosphoribosylaminoimidazolesuccinocarboxamide synthase</fullName>
        <ecNumber evidence="3">6.3.2.6</ecNumber>
    </recommendedName>
    <alternativeName>
        <fullName evidence="8">SAICAR synthetase</fullName>
    </alternativeName>
</protein>
<dbReference type="EC" id="6.3.2.6" evidence="3"/>
<dbReference type="GO" id="GO:0006189">
    <property type="term" value="P:'de novo' IMP biosynthetic process"/>
    <property type="evidence" value="ECO:0007669"/>
    <property type="project" value="TreeGrafter"/>
</dbReference>
<organism evidence="10 11">
    <name type="scientific">Geodia barretti</name>
    <name type="common">Barrett's horny sponge</name>
    <dbReference type="NCBI Taxonomy" id="519541"/>
    <lineage>
        <taxon>Eukaryota</taxon>
        <taxon>Metazoa</taxon>
        <taxon>Porifera</taxon>
        <taxon>Demospongiae</taxon>
        <taxon>Heteroscleromorpha</taxon>
        <taxon>Tetractinellida</taxon>
        <taxon>Astrophorina</taxon>
        <taxon>Geodiidae</taxon>
        <taxon>Geodia</taxon>
    </lineage>
</organism>
<accession>A0AA35SE71</accession>
<dbReference type="GO" id="GO:0005737">
    <property type="term" value="C:cytoplasm"/>
    <property type="evidence" value="ECO:0007669"/>
    <property type="project" value="TreeGrafter"/>
</dbReference>
<evidence type="ECO:0000256" key="5">
    <source>
        <dbReference type="ARBA" id="ARBA00022741"/>
    </source>
</evidence>
<keyword evidence="11" id="KW-1185">Reference proteome</keyword>
<dbReference type="AlphaFoldDB" id="A0AA35SE71"/>
<evidence type="ECO:0000256" key="7">
    <source>
        <dbReference type="ARBA" id="ARBA00022840"/>
    </source>
</evidence>
<comment type="caution">
    <text evidence="10">The sequence shown here is derived from an EMBL/GenBank/DDBJ whole genome shotgun (WGS) entry which is preliminary data.</text>
</comment>
<dbReference type="InterPro" id="IPR028923">
    <property type="entry name" value="SAICAR_synt/ADE2_N"/>
</dbReference>
<dbReference type="PANTHER" id="PTHR43700">
    <property type="entry name" value="PHOSPHORIBOSYLAMINOIMIDAZOLE-SUCCINOCARBOXAMIDE SYNTHASE"/>
    <property type="match status" value="1"/>
</dbReference>
<dbReference type="EMBL" id="CASHTH010002314">
    <property type="protein sequence ID" value="CAI8028019.1"/>
    <property type="molecule type" value="Genomic_DNA"/>
</dbReference>
<sequence>MLFYRTAFQIKEKVLTGLSKFWFKYTESVADNHLISTEVEEYPDALQPDAELLEGRSMLVHKADRVDVECVVRGYLAGSGLSSYQKTGEICGQKLPDGLQESDRLPELLFTPTTKAEEGEHDEPISIEEMRNEVGSELTDTLIDTSFALFRAATEHAESAGIILCDTKFEFGERDGKLIVIDEVFTPDSSRFWPADLYEPGKPQQSFDKQFVRDYLSEIGWNKQPPAPELPETVISKTSEKYREAYRLIVGEKL</sequence>
<dbReference type="PANTHER" id="PTHR43700:SF1">
    <property type="entry name" value="PHOSPHORIBOSYLAMINOIMIDAZOLE-SUCCINOCARBOXAMIDE SYNTHASE"/>
    <property type="match status" value="1"/>
</dbReference>
<evidence type="ECO:0000313" key="11">
    <source>
        <dbReference type="Proteomes" id="UP001174909"/>
    </source>
</evidence>
<name>A0AA35SE71_GEOBA</name>
<evidence type="ECO:0000256" key="1">
    <source>
        <dbReference type="ARBA" id="ARBA00004672"/>
    </source>
</evidence>
<dbReference type="GO" id="GO:0005524">
    <property type="term" value="F:ATP binding"/>
    <property type="evidence" value="ECO:0007669"/>
    <property type="project" value="UniProtKB-KW"/>
</dbReference>
<reference evidence="10" key="1">
    <citation type="submission" date="2023-03" db="EMBL/GenBank/DDBJ databases">
        <authorList>
            <person name="Steffen K."/>
            <person name="Cardenas P."/>
        </authorList>
    </citation>
    <scope>NUCLEOTIDE SEQUENCE</scope>
</reference>
<dbReference type="PROSITE" id="PS01058">
    <property type="entry name" value="SAICAR_SYNTHETASE_2"/>
    <property type="match status" value="1"/>
</dbReference>
<dbReference type="Pfam" id="PF01259">
    <property type="entry name" value="SAICAR_synt"/>
    <property type="match status" value="1"/>
</dbReference>
<evidence type="ECO:0000313" key="10">
    <source>
        <dbReference type="EMBL" id="CAI8028019.1"/>
    </source>
</evidence>
<evidence type="ECO:0000256" key="8">
    <source>
        <dbReference type="ARBA" id="ARBA00030409"/>
    </source>
</evidence>
<keyword evidence="5" id="KW-0547">Nucleotide-binding</keyword>
<dbReference type="FunFam" id="3.30.470.20:FF:000015">
    <property type="entry name" value="Phosphoribosylaminoimidazole-succinocarboxamide synthase"/>
    <property type="match status" value="1"/>
</dbReference>
<proteinExistence type="inferred from homology"/>
<dbReference type="GO" id="GO:0004639">
    <property type="term" value="F:phosphoribosylaminoimidazolesuccinocarboxamide synthase activity"/>
    <property type="evidence" value="ECO:0007669"/>
    <property type="project" value="UniProtKB-EC"/>
</dbReference>
<evidence type="ECO:0000256" key="2">
    <source>
        <dbReference type="ARBA" id="ARBA00010190"/>
    </source>
</evidence>
<comment type="similarity">
    <text evidence="2">Belongs to the SAICAR synthetase family.</text>
</comment>
<dbReference type="Gene3D" id="3.30.200.20">
    <property type="entry name" value="Phosphorylase Kinase, domain 1"/>
    <property type="match status" value="1"/>
</dbReference>
<feature type="domain" description="SAICAR synthetase/ADE2 N-terminal" evidence="9">
    <location>
        <begin position="7"/>
        <end position="226"/>
    </location>
</feature>
<comment type="pathway">
    <text evidence="1">Purine metabolism; IMP biosynthesis via de novo pathway; 5-amino-1-(5-phospho-D-ribosyl)imidazole-4-carboxamide from 5-amino-1-(5-phospho-D-ribosyl)imidazole-4-carboxylate: step 1/2.</text>
</comment>
<evidence type="ECO:0000259" key="9">
    <source>
        <dbReference type="Pfam" id="PF01259"/>
    </source>
</evidence>
<dbReference type="NCBIfam" id="NF010568">
    <property type="entry name" value="PRK13961.1"/>
    <property type="match status" value="1"/>
</dbReference>
<keyword evidence="7" id="KW-0067">ATP-binding</keyword>
<dbReference type="SUPFAM" id="SSF56104">
    <property type="entry name" value="SAICAR synthase-like"/>
    <property type="match status" value="1"/>
</dbReference>
<dbReference type="CDD" id="cd01414">
    <property type="entry name" value="SAICAR_synt_Sc"/>
    <property type="match status" value="1"/>
</dbReference>
<keyword evidence="6" id="KW-0658">Purine biosynthesis</keyword>
<evidence type="ECO:0000256" key="3">
    <source>
        <dbReference type="ARBA" id="ARBA00012217"/>
    </source>
</evidence>